<dbReference type="PANTHER" id="PTHR43394:SF1">
    <property type="entry name" value="ATP-BINDING CASSETTE SUB-FAMILY B MEMBER 10, MITOCHONDRIAL"/>
    <property type="match status" value="1"/>
</dbReference>
<evidence type="ECO:0000259" key="11">
    <source>
        <dbReference type="PROSITE" id="PS50929"/>
    </source>
</evidence>
<evidence type="ECO:0000256" key="8">
    <source>
        <dbReference type="ARBA" id="ARBA00024725"/>
    </source>
</evidence>
<dbReference type="InterPro" id="IPR017871">
    <property type="entry name" value="ABC_transporter-like_CS"/>
</dbReference>
<dbReference type="InterPro" id="IPR036640">
    <property type="entry name" value="ABC1_TM_sf"/>
</dbReference>
<name>A0ABM9N8G7_9RICK</name>
<dbReference type="PANTHER" id="PTHR43394">
    <property type="entry name" value="ATP-DEPENDENT PERMEASE MDL1, MITOCHONDRIAL"/>
    <property type="match status" value="1"/>
</dbReference>
<evidence type="ECO:0000256" key="9">
    <source>
        <dbReference type="SAM" id="Phobius"/>
    </source>
</evidence>
<dbReference type="InterPro" id="IPR010128">
    <property type="entry name" value="ATPase_T1SS_PrtD-like"/>
</dbReference>
<dbReference type="Gene3D" id="3.40.50.300">
    <property type="entry name" value="P-loop containing nucleotide triphosphate hydrolases"/>
    <property type="match status" value="1"/>
</dbReference>
<dbReference type="EMBL" id="CAWVOK010000025">
    <property type="protein sequence ID" value="CAK8163213.1"/>
    <property type="molecule type" value="Genomic_DNA"/>
</dbReference>
<dbReference type="PROSITE" id="PS50893">
    <property type="entry name" value="ABC_TRANSPORTER_2"/>
    <property type="match status" value="1"/>
</dbReference>
<evidence type="ECO:0000256" key="1">
    <source>
        <dbReference type="ARBA" id="ARBA00004651"/>
    </source>
</evidence>
<reference evidence="12 13" key="1">
    <citation type="submission" date="2024-01" db="EMBL/GenBank/DDBJ databases">
        <authorList>
            <person name="Kunselman E."/>
        </authorList>
    </citation>
    <scope>NUCLEOTIDE SEQUENCE [LARGE SCALE GENOMIC DNA]</scope>
    <source>
        <strain evidence="12">2 abalone samples</strain>
    </source>
</reference>
<dbReference type="NCBIfam" id="TIGR01842">
    <property type="entry name" value="type_I_sec_PrtD"/>
    <property type="match status" value="1"/>
</dbReference>
<comment type="subcellular location">
    <subcellularLocation>
        <location evidence="1">Cell membrane</location>
        <topology evidence="1">Multi-pass membrane protein</topology>
    </subcellularLocation>
</comment>
<comment type="similarity">
    <text evidence="2">Belongs to the ABC transporter superfamily.</text>
</comment>
<dbReference type="InterPro" id="IPR003593">
    <property type="entry name" value="AAA+_ATPase"/>
</dbReference>
<feature type="domain" description="ABC transmembrane type-1" evidence="11">
    <location>
        <begin position="21"/>
        <end position="297"/>
    </location>
</feature>
<dbReference type="Proteomes" id="UP001314181">
    <property type="component" value="Unassembled WGS sequence"/>
</dbReference>
<keyword evidence="7 9" id="KW-0472">Membrane</keyword>
<feature type="transmembrane region" description="Helical" evidence="9">
    <location>
        <begin position="56"/>
        <end position="76"/>
    </location>
</feature>
<dbReference type="SUPFAM" id="SSF90123">
    <property type="entry name" value="ABC transporter transmembrane region"/>
    <property type="match status" value="1"/>
</dbReference>
<evidence type="ECO:0000256" key="5">
    <source>
        <dbReference type="ARBA" id="ARBA00022840"/>
    </source>
</evidence>
<protein>
    <submittedName>
        <fullName evidence="12">Type I secretion system ATPase</fullName>
    </submittedName>
</protein>
<dbReference type="InterPro" id="IPR027417">
    <property type="entry name" value="P-loop_NTPase"/>
</dbReference>
<keyword evidence="13" id="KW-1185">Reference proteome</keyword>
<proteinExistence type="inferred from homology"/>
<keyword evidence="6 9" id="KW-1133">Transmembrane helix</keyword>
<dbReference type="SUPFAM" id="SSF52540">
    <property type="entry name" value="P-loop containing nucleoside triphosphate hydrolases"/>
    <property type="match status" value="1"/>
</dbReference>
<evidence type="ECO:0000313" key="12">
    <source>
        <dbReference type="EMBL" id="CAK8163213.1"/>
    </source>
</evidence>
<evidence type="ECO:0000313" key="13">
    <source>
        <dbReference type="Proteomes" id="UP001314181"/>
    </source>
</evidence>
<dbReference type="PROSITE" id="PS50929">
    <property type="entry name" value="ABC_TM1F"/>
    <property type="match status" value="1"/>
</dbReference>
<dbReference type="InterPro" id="IPR039421">
    <property type="entry name" value="Type_1_exporter"/>
</dbReference>
<comment type="function">
    <text evidence="8">Part of an ABC transporter complex. Transmembrane domains (TMD) form a pore in the inner membrane and the ATP-binding domain (NBD) is responsible for energy generation.</text>
</comment>
<feature type="transmembrane region" description="Helical" evidence="9">
    <location>
        <begin position="21"/>
        <end position="44"/>
    </location>
</feature>
<dbReference type="Gene3D" id="1.20.1560.10">
    <property type="entry name" value="ABC transporter type 1, transmembrane domain"/>
    <property type="match status" value="1"/>
</dbReference>
<dbReference type="Pfam" id="PF00664">
    <property type="entry name" value="ABC_membrane"/>
    <property type="match status" value="1"/>
</dbReference>
<dbReference type="InterPro" id="IPR003439">
    <property type="entry name" value="ABC_transporter-like_ATP-bd"/>
</dbReference>
<gene>
    <name evidence="12" type="ORF">CAXC1_320018</name>
</gene>
<dbReference type="InterPro" id="IPR011527">
    <property type="entry name" value="ABC1_TM_dom"/>
</dbReference>
<organism evidence="12 13">
    <name type="scientific">Candidatus Xenohaliotis californiensis</name>
    <dbReference type="NCBI Taxonomy" id="84677"/>
    <lineage>
        <taxon>Bacteria</taxon>
        <taxon>Pseudomonadati</taxon>
        <taxon>Pseudomonadota</taxon>
        <taxon>Alphaproteobacteria</taxon>
        <taxon>Rickettsiales</taxon>
        <taxon>Anaplasmataceae</taxon>
        <taxon>Candidatus Xenohaliotis</taxon>
    </lineage>
</organism>
<evidence type="ECO:0000256" key="2">
    <source>
        <dbReference type="ARBA" id="ARBA00005417"/>
    </source>
</evidence>
<accession>A0ABM9N8G7</accession>
<comment type="caution">
    <text evidence="12">The sequence shown here is derived from an EMBL/GenBank/DDBJ whole genome shotgun (WGS) entry which is preliminary data.</text>
</comment>
<evidence type="ECO:0000256" key="4">
    <source>
        <dbReference type="ARBA" id="ARBA00022741"/>
    </source>
</evidence>
<keyword evidence="4" id="KW-0547">Nucleotide-binding</keyword>
<evidence type="ECO:0000256" key="3">
    <source>
        <dbReference type="ARBA" id="ARBA00022692"/>
    </source>
</evidence>
<dbReference type="Pfam" id="PF00005">
    <property type="entry name" value="ABC_tran"/>
    <property type="match status" value="1"/>
</dbReference>
<evidence type="ECO:0000259" key="10">
    <source>
        <dbReference type="PROSITE" id="PS50893"/>
    </source>
</evidence>
<keyword evidence="3 9" id="KW-0812">Transmembrane</keyword>
<sequence>MQNKETILVASLNKCTKAFKAVFLFGMATNILMMFMPIYTMQVLDRVMSSGSLETLVMLTIITLSAFLCIATLDLCRHAILNNIGDWLDEKIAPVLLKKAIHMTISNNGNYTGDALRDLNTLKAFITSSGIFSLFDAPWSILYLALIFMIHPATGFLAIFGIILMLILAIWNEKSTQSNIKESAEKYMKNVRDIEIANRNAEAMEAMGMSNDIINEWMNRSKDLRKIQALSNGRTSIIQSITKFSRMTLQIMVIGLGTFIAIKYHKSAGGIIAASILMSRAMSPFESAIITWKNLINARLSYKRINNMLTNVADRNESMELPEPKGMIDFEKVVFAPPGTNKPIIKGISFKVDPGAIVGIVGPSAAGKSTVAKMLVGVWKPVAGRVSLDGCSMHRWPRPLCKKYIGYLPQNIELFNASIKKNIAKMDNDPDPNAIVNAAKIAGIHEVILSLPNGYETIIGEKGLELSGGQKQRIGIARAFYGNAKLIILDEPNSNLDQQGELALVKALGYAKQNGITTLVTTHKTSLLTHVDKILVMQDGMIAAYGKREDILKQPEKTT</sequence>
<dbReference type="PROSITE" id="PS00211">
    <property type="entry name" value="ABC_TRANSPORTER_1"/>
    <property type="match status" value="1"/>
</dbReference>
<keyword evidence="5" id="KW-0067">ATP-binding</keyword>
<evidence type="ECO:0000256" key="6">
    <source>
        <dbReference type="ARBA" id="ARBA00022989"/>
    </source>
</evidence>
<feature type="transmembrane region" description="Helical" evidence="9">
    <location>
        <begin position="141"/>
        <end position="171"/>
    </location>
</feature>
<evidence type="ECO:0000256" key="7">
    <source>
        <dbReference type="ARBA" id="ARBA00023136"/>
    </source>
</evidence>
<feature type="domain" description="ABC transporter" evidence="10">
    <location>
        <begin position="328"/>
        <end position="559"/>
    </location>
</feature>
<dbReference type="SMART" id="SM00382">
    <property type="entry name" value="AAA"/>
    <property type="match status" value="1"/>
</dbReference>
<dbReference type="RefSeq" id="WP_338364224.1">
    <property type="nucleotide sequence ID" value="NZ_CAWVOK010000025.1"/>
</dbReference>